<sequence>MTMDNVRVTCFRRDGWNRMRAPRASQPRLLRKTRTSALSSVVVDYILDSLGGFLGVLRESLQPVALKNITPSQISSMPSLLFTRFWLATEKQKNDRKKGPKKHGHKEGFEDDQQAKSLVLARV</sequence>
<reference evidence="3" key="1">
    <citation type="journal article" date="2010" name="Genome Res.">
        <title>Population genomic sequencing of Coccidioides fungi reveals recent hybridization and transposon control.</title>
        <authorList>
            <person name="Neafsey D.E."/>
            <person name="Barker B.M."/>
            <person name="Sharpton T.J."/>
            <person name="Stajich J.E."/>
            <person name="Park D.J."/>
            <person name="Whiston E."/>
            <person name="Hung C.-Y."/>
            <person name="McMahan C."/>
            <person name="White J."/>
            <person name="Sykes S."/>
            <person name="Heiman D."/>
            <person name="Young S."/>
            <person name="Zeng Q."/>
            <person name="Abouelleil A."/>
            <person name="Aftuck L."/>
            <person name="Bessette D."/>
            <person name="Brown A."/>
            <person name="FitzGerald M."/>
            <person name="Lui A."/>
            <person name="Macdonald J.P."/>
            <person name="Priest M."/>
            <person name="Orbach M.J."/>
            <person name="Galgiani J.N."/>
            <person name="Kirkland T.N."/>
            <person name="Cole G.T."/>
            <person name="Birren B.W."/>
            <person name="Henn M.R."/>
            <person name="Taylor J.W."/>
            <person name="Rounsley S.D."/>
        </authorList>
    </citation>
    <scope>NUCLEOTIDE SEQUENCE [LARGE SCALE GENOMIC DNA]</scope>
    <source>
        <strain evidence="3">RMSCC 2394</strain>
    </source>
</reference>
<dbReference type="EMBL" id="DS028093">
    <property type="protein sequence ID" value="KMP01509.1"/>
    <property type="molecule type" value="Genomic_DNA"/>
</dbReference>
<proteinExistence type="predicted"/>
<accession>A0A0J6Y3F4</accession>
<gene>
    <name evidence="2" type="ORF">CIRG_01648</name>
</gene>
<dbReference type="AlphaFoldDB" id="A0A0J6Y3F4"/>
<name>A0A0J6Y3F4_COCIT</name>
<feature type="compositionally biased region" description="Basic residues" evidence="1">
    <location>
        <begin position="94"/>
        <end position="105"/>
    </location>
</feature>
<dbReference type="Proteomes" id="UP000054565">
    <property type="component" value="Unassembled WGS sequence"/>
</dbReference>
<protein>
    <submittedName>
        <fullName evidence="2">Uncharacterized protein</fullName>
    </submittedName>
</protein>
<organism evidence="2 3">
    <name type="scientific">Coccidioides immitis RMSCC 2394</name>
    <dbReference type="NCBI Taxonomy" id="404692"/>
    <lineage>
        <taxon>Eukaryota</taxon>
        <taxon>Fungi</taxon>
        <taxon>Dikarya</taxon>
        <taxon>Ascomycota</taxon>
        <taxon>Pezizomycotina</taxon>
        <taxon>Eurotiomycetes</taxon>
        <taxon>Eurotiomycetidae</taxon>
        <taxon>Onygenales</taxon>
        <taxon>Onygenaceae</taxon>
        <taxon>Coccidioides</taxon>
    </lineage>
</organism>
<evidence type="ECO:0000256" key="1">
    <source>
        <dbReference type="SAM" id="MobiDB-lite"/>
    </source>
</evidence>
<evidence type="ECO:0000313" key="2">
    <source>
        <dbReference type="EMBL" id="KMP01509.1"/>
    </source>
</evidence>
<feature type="region of interest" description="Disordered" evidence="1">
    <location>
        <begin position="91"/>
        <end position="123"/>
    </location>
</feature>
<evidence type="ECO:0000313" key="3">
    <source>
        <dbReference type="Proteomes" id="UP000054565"/>
    </source>
</evidence>